<dbReference type="KEGG" id="dmm:dnm_046110"/>
<evidence type="ECO:0000256" key="1">
    <source>
        <dbReference type="ARBA" id="ARBA00022475"/>
    </source>
</evidence>
<dbReference type="Gene3D" id="3.40.50.410">
    <property type="entry name" value="von Willebrand factor, type A domain"/>
    <property type="match status" value="1"/>
</dbReference>
<evidence type="ECO:0000313" key="7">
    <source>
        <dbReference type="EMBL" id="QTA88564.1"/>
    </source>
</evidence>
<reference evidence="7" key="1">
    <citation type="journal article" date="2021" name="Microb. Physiol.">
        <title>Proteogenomic Insights into the Physiology of Marine, Sulfate-Reducing, Filamentous Desulfonema limicola and Desulfonema magnum.</title>
        <authorList>
            <person name="Schnaars V."/>
            <person name="Wohlbrand L."/>
            <person name="Scheve S."/>
            <person name="Hinrichs C."/>
            <person name="Reinhardt R."/>
            <person name="Rabus R."/>
        </authorList>
    </citation>
    <scope>NUCLEOTIDE SEQUENCE</scope>
    <source>
        <strain evidence="7">4be13</strain>
    </source>
</reference>
<dbReference type="EMBL" id="CP061800">
    <property type="protein sequence ID" value="QTA88564.1"/>
    <property type="molecule type" value="Genomic_DNA"/>
</dbReference>
<protein>
    <submittedName>
        <fullName evidence="7">von Willebrand factor A-like domain-containing protein</fullName>
    </submittedName>
</protein>
<sequence length="332" mass="37387">MFRFASPYVFLLILVIPMAIFYRSRRQTHPSMGVSGLSSVRDIQPSPFLIIRWLLPVLKYVALCLLIIAMARPQSGTQKEKILTEGINIVIAVDLSESMAALDFKRKGKIVNRLEAVKGVVQDFISKREGDRIGMVVFGDNAYTQLPLTRDYNSIASILERLEIGAAGKRTAIGDAIGISLKRLEDIKSQSNIIILLTDGQSNSGELSPETATEIAVQKEVKIYTVGVGTRGEAPFLVRYPGLGEKYIYQRVDIDEDTLKDIANKTKGLYFRAENMEGLQKIYETIDKLEKTEIKIDIFAEYSELYSFFLIPAFVLLSLWIILSYTRFLRVP</sequence>
<evidence type="ECO:0000256" key="3">
    <source>
        <dbReference type="ARBA" id="ARBA00022989"/>
    </source>
</evidence>
<dbReference type="SUPFAM" id="SSF53300">
    <property type="entry name" value="vWA-like"/>
    <property type="match status" value="1"/>
</dbReference>
<evidence type="ECO:0000256" key="4">
    <source>
        <dbReference type="ARBA" id="ARBA00023136"/>
    </source>
</evidence>
<dbReference type="Pfam" id="PF00092">
    <property type="entry name" value="VWA"/>
    <property type="match status" value="1"/>
</dbReference>
<dbReference type="NCBIfam" id="TIGR02226">
    <property type="entry name" value="two_anch"/>
    <property type="match status" value="1"/>
</dbReference>
<keyword evidence="8" id="KW-1185">Reference proteome</keyword>
<dbReference type="PANTHER" id="PTHR22550">
    <property type="entry name" value="SPORE GERMINATION PROTEIN"/>
    <property type="match status" value="1"/>
</dbReference>
<dbReference type="InterPro" id="IPR033881">
    <property type="entry name" value="vWA_BatA_type"/>
</dbReference>
<proteinExistence type="predicted"/>
<dbReference type="PROSITE" id="PS50234">
    <property type="entry name" value="VWFA"/>
    <property type="match status" value="1"/>
</dbReference>
<keyword evidence="2 5" id="KW-0812">Transmembrane</keyword>
<dbReference type="InterPro" id="IPR024163">
    <property type="entry name" value="Aerotolerance_reg_N"/>
</dbReference>
<dbReference type="InterPro" id="IPR002035">
    <property type="entry name" value="VWF_A"/>
</dbReference>
<dbReference type="InterPro" id="IPR050768">
    <property type="entry name" value="UPF0353/GerABKA_families"/>
</dbReference>
<dbReference type="InterPro" id="IPR036465">
    <property type="entry name" value="vWFA_dom_sf"/>
</dbReference>
<organism evidence="7 8">
    <name type="scientific">Desulfonema magnum</name>
    <dbReference type="NCBI Taxonomy" id="45655"/>
    <lineage>
        <taxon>Bacteria</taxon>
        <taxon>Pseudomonadati</taxon>
        <taxon>Thermodesulfobacteriota</taxon>
        <taxon>Desulfobacteria</taxon>
        <taxon>Desulfobacterales</taxon>
        <taxon>Desulfococcaceae</taxon>
        <taxon>Desulfonema</taxon>
    </lineage>
</organism>
<name>A0A975BMR3_9BACT</name>
<dbReference type="AlphaFoldDB" id="A0A975BMR3"/>
<evidence type="ECO:0000256" key="2">
    <source>
        <dbReference type="ARBA" id="ARBA00022692"/>
    </source>
</evidence>
<dbReference type="PANTHER" id="PTHR22550:SF5">
    <property type="entry name" value="LEUCINE ZIPPER PROTEIN 4"/>
    <property type="match status" value="1"/>
</dbReference>
<accession>A0A975BMR3</accession>
<dbReference type="Pfam" id="PF07584">
    <property type="entry name" value="BatA"/>
    <property type="match status" value="1"/>
</dbReference>
<feature type="domain" description="VWFA" evidence="6">
    <location>
        <begin position="88"/>
        <end position="286"/>
    </location>
</feature>
<evidence type="ECO:0000313" key="8">
    <source>
        <dbReference type="Proteomes" id="UP000663722"/>
    </source>
</evidence>
<dbReference type="InterPro" id="IPR011933">
    <property type="entry name" value="Double_TM_dom"/>
</dbReference>
<feature type="transmembrane region" description="Helical" evidence="5">
    <location>
        <begin position="305"/>
        <end position="323"/>
    </location>
</feature>
<keyword evidence="3 5" id="KW-1133">Transmembrane helix</keyword>
<dbReference type="RefSeq" id="WP_207683272.1">
    <property type="nucleotide sequence ID" value="NZ_CP061800.1"/>
</dbReference>
<dbReference type="PRINTS" id="PR00453">
    <property type="entry name" value="VWFADOMAIN"/>
</dbReference>
<gene>
    <name evidence="7" type="ORF">dnm_046110</name>
</gene>
<dbReference type="CDD" id="cd01467">
    <property type="entry name" value="vWA_BatA_type"/>
    <property type="match status" value="1"/>
</dbReference>
<keyword evidence="1" id="KW-1003">Cell membrane</keyword>
<feature type="transmembrane region" description="Helical" evidence="5">
    <location>
        <begin position="50"/>
        <end position="71"/>
    </location>
</feature>
<evidence type="ECO:0000259" key="6">
    <source>
        <dbReference type="PROSITE" id="PS50234"/>
    </source>
</evidence>
<dbReference type="SMART" id="SM00327">
    <property type="entry name" value="VWA"/>
    <property type="match status" value="1"/>
</dbReference>
<keyword evidence="4 5" id="KW-0472">Membrane</keyword>
<evidence type="ECO:0000256" key="5">
    <source>
        <dbReference type="SAM" id="Phobius"/>
    </source>
</evidence>
<dbReference type="Proteomes" id="UP000663722">
    <property type="component" value="Chromosome"/>
</dbReference>